<sequence length="342" mass="37721">MSATQYMQYDSDQGVYTSSVPDLLLSAESLSCRNDSLPRDYDGFMYDNWSADGFLPYSDVLGFDPLMDTLRGPSDILAPYSDLSQLCVDAALYSVEDLQPFVEGSSAGDYRPSTSWTAALQNPISVEPSHYTTFAPIQGPSDTSTSADTVPSASYMSSPLEWPPFSSPESPSETLCDTHSPATSSPTAADSRSATSDRSSKRLPRARRSSIRRGHARPSNTATDPSYASGGVRRTSPRNKQVGFVPYARIDAHHERSDCRHCSFSTTRKGDLERHERTHFAHICDPELVCCGLPEEEAPVHQGVPYEYGGRRMVGGCMKTFSRRDSFLRHLKKATCFRPAHM</sequence>
<dbReference type="GeneID" id="72005647"/>
<dbReference type="EMBL" id="JADCUA010000026">
    <property type="protein sequence ID" value="KAH9831379.1"/>
    <property type="molecule type" value="Genomic_DNA"/>
</dbReference>
<keyword evidence="1" id="KW-0862">Zinc</keyword>
<evidence type="ECO:0000313" key="5">
    <source>
        <dbReference type="Proteomes" id="UP000814176"/>
    </source>
</evidence>
<organism evidence="4 5">
    <name type="scientific">Rhodofomes roseus</name>
    <dbReference type="NCBI Taxonomy" id="34475"/>
    <lineage>
        <taxon>Eukaryota</taxon>
        <taxon>Fungi</taxon>
        <taxon>Dikarya</taxon>
        <taxon>Basidiomycota</taxon>
        <taxon>Agaricomycotina</taxon>
        <taxon>Agaricomycetes</taxon>
        <taxon>Polyporales</taxon>
        <taxon>Rhodofomes</taxon>
    </lineage>
</organism>
<feature type="compositionally biased region" description="Polar residues" evidence="2">
    <location>
        <begin position="140"/>
        <end position="156"/>
    </location>
</feature>
<comment type="caution">
    <text evidence="4">The sequence shown here is derived from an EMBL/GenBank/DDBJ whole genome shotgun (WGS) entry which is preliminary data.</text>
</comment>
<accession>A0ABQ8K3B4</accession>
<dbReference type="Proteomes" id="UP000814176">
    <property type="component" value="Unassembled WGS sequence"/>
</dbReference>
<dbReference type="PROSITE" id="PS50157">
    <property type="entry name" value="ZINC_FINGER_C2H2_2"/>
    <property type="match status" value="1"/>
</dbReference>
<keyword evidence="5" id="KW-1185">Reference proteome</keyword>
<keyword evidence="1" id="KW-0479">Metal-binding</keyword>
<keyword evidence="1" id="KW-0863">Zinc-finger</keyword>
<feature type="domain" description="C2H2-type" evidence="3">
    <location>
        <begin position="257"/>
        <end position="279"/>
    </location>
</feature>
<proteinExistence type="predicted"/>
<evidence type="ECO:0000256" key="1">
    <source>
        <dbReference type="PROSITE-ProRule" id="PRU00042"/>
    </source>
</evidence>
<evidence type="ECO:0000256" key="2">
    <source>
        <dbReference type="SAM" id="MobiDB-lite"/>
    </source>
</evidence>
<gene>
    <name evidence="4" type="ORF">C8Q71DRAFT_782259</name>
</gene>
<evidence type="ECO:0000313" key="4">
    <source>
        <dbReference type="EMBL" id="KAH9831379.1"/>
    </source>
</evidence>
<evidence type="ECO:0000259" key="3">
    <source>
        <dbReference type="PROSITE" id="PS50157"/>
    </source>
</evidence>
<feature type="compositionally biased region" description="Basic residues" evidence="2">
    <location>
        <begin position="201"/>
        <end position="216"/>
    </location>
</feature>
<name>A0ABQ8K3B4_9APHY</name>
<dbReference type="RefSeq" id="XP_047774506.1">
    <property type="nucleotide sequence ID" value="XM_047924915.1"/>
</dbReference>
<protein>
    <recommendedName>
        <fullName evidence="3">C2H2-type domain-containing protein</fullName>
    </recommendedName>
</protein>
<feature type="region of interest" description="Disordered" evidence="2">
    <location>
        <begin position="131"/>
        <end position="241"/>
    </location>
</feature>
<feature type="compositionally biased region" description="Low complexity" evidence="2">
    <location>
        <begin position="180"/>
        <end position="197"/>
    </location>
</feature>
<reference evidence="4 5" key="1">
    <citation type="journal article" date="2021" name="Environ. Microbiol.">
        <title>Gene family expansions and transcriptome signatures uncover fungal adaptations to wood decay.</title>
        <authorList>
            <person name="Hage H."/>
            <person name="Miyauchi S."/>
            <person name="Viragh M."/>
            <person name="Drula E."/>
            <person name="Min B."/>
            <person name="Chaduli D."/>
            <person name="Navarro D."/>
            <person name="Favel A."/>
            <person name="Norest M."/>
            <person name="Lesage-Meessen L."/>
            <person name="Balint B."/>
            <person name="Merenyi Z."/>
            <person name="de Eugenio L."/>
            <person name="Morin E."/>
            <person name="Martinez A.T."/>
            <person name="Baldrian P."/>
            <person name="Stursova M."/>
            <person name="Martinez M.J."/>
            <person name="Novotny C."/>
            <person name="Magnuson J.K."/>
            <person name="Spatafora J.W."/>
            <person name="Maurice S."/>
            <person name="Pangilinan J."/>
            <person name="Andreopoulos W."/>
            <person name="LaButti K."/>
            <person name="Hundley H."/>
            <person name="Na H."/>
            <person name="Kuo A."/>
            <person name="Barry K."/>
            <person name="Lipzen A."/>
            <person name="Henrissat B."/>
            <person name="Riley R."/>
            <person name="Ahrendt S."/>
            <person name="Nagy L.G."/>
            <person name="Grigoriev I.V."/>
            <person name="Martin F."/>
            <person name="Rosso M.N."/>
        </authorList>
    </citation>
    <scope>NUCLEOTIDE SEQUENCE [LARGE SCALE GENOMIC DNA]</scope>
    <source>
        <strain evidence="4 5">CIRM-BRFM 1785</strain>
    </source>
</reference>
<dbReference type="InterPro" id="IPR013087">
    <property type="entry name" value="Znf_C2H2_type"/>
</dbReference>